<gene>
    <name evidence="1" type="ORF">T07_12176</name>
</gene>
<accession>A0A0V0SP92</accession>
<sequence>MVEYNGCALKNLGHPLLEAVQPLRQKCHFYKQICGNINDTSNDNDPSQMMMNFFYCPSSSSSSLLFLFIVDKNGKQAEPVSHL</sequence>
<comment type="caution">
    <text evidence="1">The sequence shown here is derived from an EMBL/GenBank/DDBJ whole genome shotgun (WGS) entry which is preliminary data.</text>
</comment>
<organism evidence="1 2">
    <name type="scientific">Trichinella nelsoni</name>
    <dbReference type="NCBI Taxonomy" id="6336"/>
    <lineage>
        <taxon>Eukaryota</taxon>
        <taxon>Metazoa</taxon>
        <taxon>Ecdysozoa</taxon>
        <taxon>Nematoda</taxon>
        <taxon>Enoplea</taxon>
        <taxon>Dorylaimia</taxon>
        <taxon>Trichinellida</taxon>
        <taxon>Trichinellidae</taxon>
        <taxon>Trichinella</taxon>
    </lineage>
</organism>
<dbReference type="EMBL" id="JYDL01000001">
    <property type="protein sequence ID" value="KRX28374.1"/>
    <property type="molecule type" value="Genomic_DNA"/>
</dbReference>
<keyword evidence="2" id="KW-1185">Reference proteome</keyword>
<name>A0A0V0SP92_9BILA</name>
<evidence type="ECO:0000313" key="1">
    <source>
        <dbReference type="EMBL" id="KRX28374.1"/>
    </source>
</evidence>
<proteinExistence type="predicted"/>
<evidence type="ECO:0000313" key="2">
    <source>
        <dbReference type="Proteomes" id="UP000054630"/>
    </source>
</evidence>
<dbReference type="Proteomes" id="UP000054630">
    <property type="component" value="Unassembled WGS sequence"/>
</dbReference>
<protein>
    <submittedName>
        <fullName evidence="1">Uncharacterized protein</fullName>
    </submittedName>
</protein>
<dbReference type="AlphaFoldDB" id="A0A0V0SP92"/>
<reference evidence="1 2" key="1">
    <citation type="submission" date="2015-01" db="EMBL/GenBank/DDBJ databases">
        <title>Evolution of Trichinella species and genotypes.</title>
        <authorList>
            <person name="Korhonen P.K."/>
            <person name="Edoardo P."/>
            <person name="Giuseppe L.R."/>
            <person name="Gasser R.B."/>
        </authorList>
    </citation>
    <scope>NUCLEOTIDE SEQUENCE [LARGE SCALE GENOMIC DNA]</scope>
    <source>
        <strain evidence="1">ISS37</strain>
    </source>
</reference>